<dbReference type="PROSITE" id="PS51257">
    <property type="entry name" value="PROKAR_LIPOPROTEIN"/>
    <property type="match status" value="1"/>
</dbReference>
<dbReference type="InterPro" id="IPR013431">
    <property type="entry name" value="Delta_60_rpt"/>
</dbReference>
<feature type="region of interest" description="Disordered" evidence="1">
    <location>
        <begin position="36"/>
        <end position="70"/>
    </location>
</feature>
<proteinExistence type="predicted"/>
<dbReference type="Pfam" id="PF17164">
    <property type="entry name" value="DUF5122"/>
    <property type="match status" value="1"/>
</dbReference>
<reference evidence="2 3" key="1">
    <citation type="submission" date="2015-08" db="EMBL/GenBank/DDBJ databases">
        <authorList>
            <person name="Babu N.S."/>
            <person name="Beckwith C.J."/>
            <person name="Beseler K.G."/>
            <person name="Brison A."/>
            <person name="Carone J.V."/>
            <person name="Caskin T.P."/>
            <person name="Diamond M."/>
            <person name="Durham M.E."/>
            <person name="Foxe J.M."/>
            <person name="Go M."/>
            <person name="Henderson B.A."/>
            <person name="Jones I.B."/>
            <person name="McGettigan J.A."/>
            <person name="Micheletti S.J."/>
            <person name="Nasrallah M.E."/>
            <person name="Ortiz D."/>
            <person name="Piller C.R."/>
            <person name="Privatt S.R."/>
            <person name="Schneider S.L."/>
            <person name="Sharp S."/>
            <person name="Smith T.C."/>
            <person name="Stanton J.D."/>
            <person name="Ullery H.E."/>
            <person name="Wilson R.J."/>
            <person name="Serrano M.G."/>
            <person name="Buck G."/>
            <person name="Lee V."/>
            <person name="Wang Y."/>
            <person name="Carvalho R."/>
            <person name="Voegtly L."/>
            <person name="Shi R."/>
            <person name="Duckworth R."/>
            <person name="Johnson A."/>
            <person name="Loviza R."/>
            <person name="Walstead R."/>
            <person name="Shah Z."/>
            <person name="Kiflezghi M."/>
            <person name="Wade K."/>
            <person name="Ball S.L."/>
            <person name="Bradley K.W."/>
            <person name="Asai D.J."/>
            <person name="Bowman C.A."/>
            <person name="Russell D.A."/>
            <person name="Pope W.H."/>
            <person name="Jacobs-Sera D."/>
            <person name="Hendrix R.W."/>
            <person name="Hatfull G.F."/>
        </authorList>
    </citation>
    <scope>NUCLEOTIDE SEQUENCE [LARGE SCALE GENOMIC DNA]</scope>
    <source>
        <strain evidence="2 3">DSM 27648</strain>
    </source>
</reference>
<sequence length="485" mass="49969">MPRTLGPLGAALVATLAGCTAILGFDKDVVEQGRIVNGANDSGPAPTSPSDEPDASEPPPEAALRGVPDTTFGDGGAASIVSGLDVSADQPEAVRVQCGALFDETDDLLVACATDNSRAAVKRRTHALRFTTAGVVDSTFGSADGGGAEFTDFVSQPARRPQGGYLFVGYADDPGSSNYRMGRNLVAALTADGAPDPSFADAGRLTVAVTKPDEGDTLESVVAIGDKVLVSGRTWAKNSDSFFLGHSFWGEVDPTTGQYSKLVDKRAEALNSEWTTGAFRPSAGTTLVIGTMIRSGYTADTVTISRYAGEDLDPTYGDGGLAEISQPGLNLMAVVGSLDSTNTGAALVAASGALDAGSVVRFTSDGKRDPAFGDGGVRPLPPPPPLFPGSLQITAMLPVADGKLIVGGNILLPNKTRSPFILRLDAKGAADLEFGTSGWIQPSIGEVSGQASIEALRFSKDGRLLAVGTAVNDVGTRDIFVLRFR</sequence>
<dbReference type="Gene3D" id="2.80.10.50">
    <property type="match status" value="2"/>
</dbReference>
<keyword evidence="3" id="KW-1185">Reference proteome</keyword>
<dbReference type="EMBL" id="CP012333">
    <property type="protein sequence ID" value="AKV04803.1"/>
    <property type="molecule type" value="Genomic_DNA"/>
</dbReference>
<dbReference type="RefSeq" id="WP_146655365.1">
    <property type="nucleotide sequence ID" value="NZ_CP012333.1"/>
</dbReference>
<organism evidence="2 3">
    <name type="scientific">Labilithrix luteola</name>
    <dbReference type="NCBI Taxonomy" id="1391654"/>
    <lineage>
        <taxon>Bacteria</taxon>
        <taxon>Pseudomonadati</taxon>
        <taxon>Myxococcota</taxon>
        <taxon>Polyangia</taxon>
        <taxon>Polyangiales</taxon>
        <taxon>Labilitrichaceae</taxon>
        <taxon>Labilithrix</taxon>
    </lineage>
</organism>
<evidence type="ECO:0000313" key="2">
    <source>
        <dbReference type="EMBL" id="AKV04803.1"/>
    </source>
</evidence>
<dbReference type="Proteomes" id="UP000064967">
    <property type="component" value="Chromosome"/>
</dbReference>
<dbReference type="AlphaFoldDB" id="A0A0K1QGF6"/>
<evidence type="ECO:0000256" key="1">
    <source>
        <dbReference type="SAM" id="MobiDB-lite"/>
    </source>
</evidence>
<dbReference type="KEGG" id="llu:AKJ09_11466"/>
<gene>
    <name evidence="2" type="ORF">AKJ09_11466</name>
</gene>
<evidence type="ECO:0000313" key="3">
    <source>
        <dbReference type="Proteomes" id="UP000064967"/>
    </source>
</evidence>
<protein>
    <submittedName>
        <fullName evidence="2">Cell surface protein</fullName>
    </submittedName>
</protein>
<dbReference type="STRING" id="1391654.AKJ09_11466"/>
<name>A0A0K1QGF6_9BACT</name>
<accession>A0A0K1QGF6</accession>